<comment type="similarity">
    <text evidence="2 4">Belongs to the trans-sulfuration enzymes family.</text>
</comment>
<gene>
    <name evidence="6" type="ORF">JOE69_001574</name>
</gene>
<accession>A0ABU1JA77</accession>
<comment type="caution">
    <text evidence="6">The sequence shown here is derived from an EMBL/GenBank/DDBJ whole genome shotgun (WGS) entry which is preliminary data.</text>
</comment>
<sequence length="395" mass="41666">MSSPEAPPPPADRLAGAPLAPDTLVVSAGRPARRHDAPVNPPIVVSSTFHGSGQVVDGDRAYGRYSNPSWDPFEEALAGLEGSELPGLLYASGLAAASAALSLVPHGGVVVIPRHAYQGVLVMAAELAAAGRFELRYVDVAETDQVIAALAGADLLWLESPTNPLLEIADLPTLVRAAKQLNPAALVIVDNTFATPLLQRPLEHGADVVLHSVTKYLAGHSDVVLGALVTPDPDLRERLLHHRSIHGGIAGPFEAWLALRGLRTLAVRIERSQATAGLLAQRLSEHPAVRSVRYPGLAADPGHARAAAQMGGFGSVLGFEPVGGAAAADALVERLRLWTPATSLGGVESLIERRRRHANEPETVPEALLRLSVGIENAEDLWTDLRQSLANSQTR</sequence>
<evidence type="ECO:0000256" key="3">
    <source>
        <dbReference type="ARBA" id="ARBA00022898"/>
    </source>
</evidence>
<keyword evidence="7" id="KW-1185">Reference proteome</keyword>
<dbReference type="EC" id="2.5.1.48" evidence="6"/>
<dbReference type="InterPro" id="IPR000277">
    <property type="entry name" value="Cys/Met-Metab_PyrdxlP-dep_enz"/>
</dbReference>
<feature type="compositionally biased region" description="Pro residues" evidence="5">
    <location>
        <begin position="1"/>
        <end position="11"/>
    </location>
</feature>
<evidence type="ECO:0000256" key="5">
    <source>
        <dbReference type="SAM" id="MobiDB-lite"/>
    </source>
</evidence>
<evidence type="ECO:0000256" key="2">
    <source>
        <dbReference type="ARBA" id="ARBA00009077"/>
    </source>
</evidence>
<dbReference type="Gene3D" id="3.90.1150.10">
    <property type="entry name" value="Aspartate Aminotransferase, domain 1"/>
    <property type="match status" value="1"/>
</dbReference>
<reference evidence="6 7" key="1">
    <citation type="submission" date="2023-07" db="EMBL/GenBank/DDBJ databases">
        <title>Sequencing the genomes of 1000 actinobacteria strains.</title>
        <authorList>
            <person name="Klenk H.-P."/>
        </authorList>
    </citation>
    <scope>NUCLEOTIDE SEQUENCE [LARGE SCALE GENOMIC DNA]</scope>
    <source>
        <strain evidence="6 7">DSM 14555</strain>
    </source>
</reference>
<comment type="cofactor">
    <cofactor evidence="1 4">
        <name>pyridoxal 5'-phosphate</name>
        <dbReference type="ChEBI" id="CHEBI:597326"/>
    </cofactor>
</comment>
<protein>
    <submittedName>
        <fullName evidence="6">Cystathionine gamma-synthase</fullName>
        <ecNumber evidence="6">2.5.1.48</ecNumber>
    </submittedName>
</protein>
<dbReference type="SUPFAM" id="SSF53383">
    <property type="entry name" value="PLP-dependent transferases"/>
    <property type="match status" value="1"/>
</dbReference>
<dbReference type="GO" id="GO:0003962">
    <property type="term" value="F:cystathionine gamma-synthase activity"/>
    <property type="evidence" value="ECO:0007669"/>
    <property type="project" value="UniProtKB-EC"/>
</dbReference>
<evidence type="ECO:0000313" key="6">
    <source>
        <dbReference type="EMBL" id="MDR6269336.1"/>
    </source>
</evidence>
<organism evidence="6 7">
    <name type="scientific">Arthrobacter russicus</name>
    <dbReference type="NCBI Taxonomy" id="172040"/>
    <lineage>
        <taxon>Bacteria</taxon>
        <taxon>Bacillati</taxon>
        <taxon>Actinomycetota</taxon>
        <taxon>Actinomycetes</taxon>
        <taxon>Micrococcales</taxon>
        <taxon>Micrococcaceae</taxon>
        <taxon>Arthrobacter</taxon>
    </lineage>
</organism>
<dbReference type="Gene3D" id="3.40.640.10">
    <property type="entry name" value="Type I PLP-dependent aspartate aminotransferase-like (Major domain)"/>
    <property type="match status" value="1"/>
</dbReference>
<dbReference type="InterPro" id="IPR015424">
    <property type="entry name" value="PyrdxlP-dep_Trfase"/>
</dbReference>
<dbReference type="RefSeq" id="WP_309797567.1">
    <property type="nucleotide sequence ID" value="NZ_BAAAHY010000005.1"/>
</dbReference>
<dbReference type="PANTHER" id="PTHR11808:SF15">
    <property type="entry name" value="CYSTATHIONINE GAMMA-LYASE"/>
    <property type="match status" value="1"/>
</dbReference>
<keyword evidence="3 4" id="KW-0663">Pyridoxal phosphate</keyword>
<evidence type="ECO:0000313" key="7">
    <source>
        <dbReference type="Proteomes" id="UP001185069"/>
    </source>
</evidence>
<evidence type="ECO:0000256" key="4">
    <source>
        <dbReference type="RuleBase" id="RU362118"/>
    </source>
</evidence>
<dbReference type="EMBL" id="JAVDQF010000001">
    <property type="protein sequence ID" value="MDR6269336.1"/>
    <property type="molecule type" value="Genomic_DNA"/>
</dbReference>
<keyword evidence="6" id="KW-0808">Transferase</keyword>
<dbReference type="Pfam" id="PF01053">
    <property type="entry name" value="Cys_Met_Meta_PP"/>
    <property type="match status" value="1"/>
</dbReference>
<dbReference type="PIRSF" id="PIRSF001434">
    <property type="entry name" value="CGS"/>
    <property type="match status" value="1"/>
</dbReference>
<name>A0ABU1JA77_9MICC</name>
<proteinExistence type="inferred from homology"/>
<dbReference type="PANTHER" id="PTHR11808">
    <property type="entry name" value="TRANS-SULFURATION ENZYME FAMILY MEMBER"/>
    <property type="match status" value="1"/>
</dbReference>
<dbReference type="InterPro" id="IPR015421">
    <property type="entry name" value="PyrdxlP-dep_Trfase_major"/>
</dbReference>
<dbReference type="InterPro" id="IPR015422">
    <property type="entry name" value="PyrdxlP-dep_Trfase_small"/>
</dbReference>
<evidence type="ECO:0000256" key="1">
    <source>
        <dbReference type="ARBA" id="ARBA00001933"/>
    </source>
</evidence>
<feature type="region of interest" description="Disordered" evidence="5">
    <location>
        <begin position="1"/>
        <end position="20"/>
    </location>
</feature>
<dbReference type="Proteomes" id="UP001185069">
    <property type="component" value="Unassembled WGS sequence"/>
</dbReference>